<evidence type="ECO:0000256" key="4">
    <source>
        <dbReference type="PROSITE-ProRule" id="PRU00723"/>
    </source>
</evidence>
<evidence type="ECO:0000256" key="3">
    <source>
        <dbReference type="ARBA" id="ARBA00022833"/>
    </source>
</evidence>
<dbReference type="PROSITE" id="PS50103">
    <property type="entry name" value="ZF_C3H1"/>
    <property type="match status" value="1"/>
</dbReference>
<evidence type="ECO:0000313" key="7">
    <source>
        <dbReference type="EMBL" id="KAK0407116.1"/>
    </source>
</evidence>
<keyword evidence="2 4" id="KW-0863">Zinc-finger</keyword>
<feature type="zinc finger region" description="C3H1-type" evidence="4">
    <location>
        <begin position="144"/>
        <end position="173"/>
    </location>
</feature>
<dbReference type="InterPro" id="IPR000571">
    <property type="entry name" value="Znf_CCCH"/>
</dbReference>
<protein>
    <recommendedName>
        <fullName evidence="6">C3H1-type domain-containing protein</fullName>
    </recommendedName>
</protein>
<comment type="caution">
    <text evidence="7">The sequence shown here is derived from an EMBL/GenBank/DDBJ whole genome shotgun (WGS) entry which is preliminary data.</text>
</comment>
<proteinExistence type="predicted"/>
<name>A0AA39LR78_9BILA</name>
<reference evidence="7" key="1">
    <citation type="submission" date="2023-06" db="EMBL/GenBank/DDBJ databases">
        <title>Genomic analysis of the entomopathogenic nematode Steinernema hermaphroditum.</title>
        <authorList>
            <person name="Schwarz E.M."/>
            <person name="Heppert J.K."/>
            <person name="Baniya A."/>
            <person name="Schwartz H.T."/>
            <person name="Tan C.-H."/>
            <person name="Antoshechkin I."/>
            <person name="Sternberg P.W."/>
            <person name="Goodrich-Blair H."/>
            <person name="Dillman A.R."/>
        </authorList>
    </citation>
    <scope>NUCLEOTIDE SEQUENCE</scope>
    <source>
        <strain evidence="7">PS9179</strain>
        <tissue evidence="7">Whole animal</tissue>
    </source>
</reference>
<dbReference type="EMBL" id="JAUCMV010000004">
    <property type="protein sequence ID" value="KAK0407116.1"/>
    <property type="molecule type" value="Genomic_DNA"/>
</dbReference>
<gene>
    <name evidence="7" type="ORF">QR680_019009</name>
</gene>
<keyword evidence="1 4" id="KW-0479">Metal-binding</keyword>
<evidence type="ECO:0000256" key="5">
    <source>
        <dbReference type="SAM" id="MobiDB-lite"/>
    </source>
</evidence>
<evidence type="ECO:0000256" key="2">
    <source>
        <dbReference type="ARBA" id="ARBA00022771"/>
    </source>
</evidence>
<sequence length="274" mass="31235">MKKRKRSPLSEESQTAAVVNAPPAKITKSIPKEEEDFWFDSGVGEDSPVKKPVKVITKKPGQGTLMKKSLKMILAMDTAGLQPSMPFEGSDNNMFKGLNPKDRRNLLMHFNKLMENRRPMTQEEINEGRRNYPSPALKPRNPELYKTTYCQYWKATNQECRYGAQCWYAHGPHELRQRVGVQGRSMGSSSSGRSSEDMAFGQREIDALFDAPNSVFNFSPSPTFQSHHSMFFHHDVSPTVPFQEHPQHFTLGSIGSERRKRNQLSSNRVSEKRS</sequence>
<dbReference type="InterPro" id="IPR036855">
    <property type="entry name" value="Znf_CCCH_sf"/>
</dbReference>
<keyword evidence="3 4" id="KW-0862">Zinc</keyword>
<dbReference type="GO" id="GO:0008270">
    <property type="term" value="F:zinc ion binding"/>
    <property type="evidence" value="ECO:0007669"/>
    <property type="project" value="UniProtKB-KW"/>
</dbReference>
<dbReference type="Proteomes" id="UP001175271">
    <property type="component" value="Unassembled WGS sequence"/>
</dbReference>
<dbReference type="Pfam" id="PF00642">
    <property type="entry name" value="zf-CCCH"/>
    <property type="match status" value="1"/>
</dbReference>
<dbReference type="SUPFAM" id="SSF90229">
    <property type="entry name" value="CCCH zinc finger"/>
    <property type="match status" value="1"/>
</dbReference>
<dbReference type="SMART" id="SM00356">
    <property type="entry name" value="ZnF_C3H1"/>
    <property type="match status" value="1"/>
</dbReference>
<accession>A0AA39LR78</accession>
<feature type="region of interest" description="Disordered" evidence="5">
    <location>
        <begin position="1"/>
        <end position="43"/>
    </location>
</feature>
<organism evidence="7 8">
    <name type="scientific">Steinernema hermaphroditum</name>
    <dbReference type="NCBI Taxonomy" id="289476"/>
    <lineage>
        <taxon>Eukaryota</taxon>
        <taxon>Metazoa</taxon>
        <taxon>Ecdysozoa</taxon>
        <taxon>Nematoda</taxon>
        <taxon>Chromadorea</taxon>
        <taxon>Rhabditida</taxon>
        <taxon>Tylenchina</taxon>
        <taxon>Panagrolaimomorpha</taxon>
        <taxon>Strongyloidoidea</taxon>
        <taxon>Steinernematidae</taxon>
        <taxon>Steinernema</taxon>
    </lineage>
</organism>
<dbReference type="Gene3D" id="4.10.1000.10">
    <property type="entry name" value="Zinc finger, CCCH-type"/>
    <property type="match status" value="1"/>
</dbReference>
<feature type="domain" description="C3H1-type" evidence="6">
    <location>
        <begin position="144"/>
        <end position="173"/>
    </location>
</feature>
<dbReference type="AlphaFoldDB" id="A0AA39LR78"/>
<evidence type="ECO:0000256" key="1">
    <source>
        <dbReference type="ARBA" id="ARBA00022723"/>
    </source>
</evidence>
<evidence type="ECO:0000313" key="8">
    <source>
        <dbReference type="Proteomes" id="UP001175271"/>
    </source>
</evidence>
<evidence type="ECO:0000259" key="6">
    <source>
        <dbReference type="PROSITE" id="PS50103"/>
    </source>
</evidence>
<feature type="region of interest" description="Disordered" evidence="5">
    <location>
        <begin position="243"/>
        <end position="274"/>
    </location>
</feature>
<keyword evidence="8" id="KW-1185">Reference proteome</keyword>